<reference evidence="1 2" key="1">
    <citation type="submission" date="2016-03" db="EMBL/GenBank/DDBJ databases">
        <title>EvidentialGene: Evidence-directed Construction of Genes on Genomes.</title>
        <authorList>
            <person name="Gilbert D.G."/>
            <person name="Choi J.-H."/>
            <person name="Mockaitis K."/>
            <person name="Colbourne J."/>
            <person name="Pfrender M."/>
        </authorList>
    </citation>
    <scope>NUCLEOTIDE SEQUENCE [LARGE SCALE GENOMIC DNA]</scope>
    <source>
        <strain evidence="1 2">Xinb3</strain>
        <tissue evidence="1">Complete organism</tissue>
    </source>
</reference>
<dbReference type="Proteomes" id="UP000076858">
    <property type="component" value="Unassembled WGS sequence"/>
</dbReference>
<comment type="caution">
    <text evidence="1">The sequence shown here is derived from an EMBL/GenBank/DDBJ whole genome shotgun (WGS) entry which is preliminary data.</text>
</comment>
<organism evidence="1 2">
    <name type="scientific">Daphnia magna</name>
    <dbReference type="NCBI Taxonomy" id="35525"/>
    <lineage>
        <taxon>Eukaryota</taxon>
        <taxon>Metazoa</taxon>
        <taxon>Ecdysozoa</taxon>
        <taxon>Arthropoda</taxon>
        <taxon>Crustacea</taxon>
        <taxon>Branchiopoda</taxon>
        <taxon>Diplostraca</taxon>
        <taxon>Cladocera</taxon>
        <taxon>Anomopoda</taxon>
        <taxon>Daphniidae</taxon>
        <taxon>Daphnia</taxon>
    </lineage>
</organism>
<protein>
    <submittedName>
        <fullName evidence="1">Uncharacterized protein</fullName>
    </submittedName>
</protein>
<evidence type="ECO:0000313" key="1">
    <source>
        <dbReference type="EMBL" id="KZR99062.1"/>
    </source>
</evidence>
<gene>
    <name evidence="1" type="ORF">APZ42_005234</name>
</gene>
<keyword evidence="2" id="KW-1185">Reference proteome</keyword>
<sequence length="9" mass="1129">TKEKTVYFN</sequence>
<evidence type="ECO:0000313" key="2">
    <source>
        <dbReference type="Proteomes" id="UP000076858"/>
    </source>
</evidence>
<dbReference type="EMBL" id="LRGB01014838">
    <property type="protein sequence ID" value="KZR99062.1"/>
    <property type="molecule type" value="Genomic_DNA"/>
</dbReference>
<proteinExistence type="predicted"/>
<accession>A0A164GKE4</accession>
<feature type="non-terminal residue" evidence="1">
    <location>
        <position position="1"/>
    </location>
</feature>
<name>A0A164GKE4_9CRUS</name>